<name>A0A7D9H5P9_DEKBR</name>
<dbReference type="EMBL" id="CABFWN010000004">
    <property type="protein sequence ID" value="VUG18945.1"/>
    <property type="molecule type" value="Genomic_DNA"/>
</dbReference>
<dbReference type="EMBL" id="CP063136">
    <property type="protein sequence ID" value="QOU21620.1"/>
    <property type="molecule type" value="Genomic_DNA"/>
</dbReference>
<gene>
    <name evidence="2" type="ORF">BRETT_001345</name>
    <name evidence="3" type="ORF">DEBR0S4_06568G</name>
</gene>
<organism evidence="3 4">
    <name type="scientific">Dekkera bruxellensis</name>
    <name type="common">Brettanomyces custersii</name>
    <dbReference type="NCBI Taxonomy" id="5007"/>
    <lineage>
        <taxon>Eukaryota</taxon>
        <taxon>Fungi</taxon>
        <taxon>Dikarya</taxon>
        <taxon>Ascomycota</taxon>
        <taxon>Saccharomycotina</taxon>
        <taxon>Pichiomycetes</taxon>
        <taxon>Pichiales</taxon>
        <taxon>Pichiaceae</taxon>
        <taxon>Brettanomyces</taxon>
    </lineage>
</organism>
<dbReference type="Proteomes" id="UP000478008">
    <property type="component" value="Unassembled WGS sequence"/>
</dbReference>
<protein>
    <submittedName>
        <fullName evidence="3">DEBR0S4_06568g1_1</fullName>
    </submittedName>
</protein>
<evidence type="ECO:0000313" key="2">
    <source>
        <dbReference type="EMBL" id="QOU21620.1"/>
    </source>
</evidence>
<dbReference type="GeneID" id="64573270"/>
<feature type="compositionally biased region" description="Polar residues" evidence="1">
    <location>
        <begin position="1"/>
        <end position="11"/>
    </location>
</feature>
<dbReference type="AlphaFoldDB" id="A0A7D9H5P9"/>
<reference evidence="2" key="2">
    <citation type="submission" date="2020-10" db="EMBL/GenBank/DDBJ databases">
        <authorList>
            <person name="Palmer J.M."/>
        </authorList>
    </citation>
    <scope>NUCLEOTIDE SEQUENCE</scope>
    <source>
        <strain evidence="2">UCD 2041</strain>
    </source>
</reference>
<sequence>MPRGKYSTTSRAHSKGIKKVKRKGKKGANSKKAKIQIEKLNRLTTDSDILEMQNMIRKETIKKSESQKGLKETLKQIKEDEKEDQVKRVEVGKQNAAVKKQLAKEMDLINSMCL</sequence>
<dbReference type="Proteomes" id="UP000663131">
    <property type="component" value="Chromosome 8"/>
</dbReference>
<evidence type="ECO:0000313" key="4">
    <source>
        <dbReference type="Proteomes" id="UP000478008"/>
    </source>
</evidence>
<accession>A0A7D9H5P9</accession>
<proteinExistence type="predicted"/>
<feature type="region of interest" description="Disordered" evidence="1">
    <location>
        <begin position="1"/>
        <end position="33"/>
    </location>
</feature>
<reference evidence="2" key="3">
    <citation type="journal article" name="BMC Genomics">
        <title>New genome assemblies reveal patterns of domestication and adaptation across Brettanomyces (Dekkera) species.</title>
        <authorList>
            <person name="Roach M.J."/>
            <person name="Borneman A.R."/>
        </authorList>
    </citation>
    <scope>NUCLEOTIDE SEQUENCE</scope>
    <source>
        <strain evidence="2">UCD 2041</strain>
    </source>
</reference>
<dbReference type="KEGG" id="bbrx:BRETT_001345"/>
<evidence type="ECO:0000256" key="1">
    <source>
        <dbReference type="SAM" id="MobiDB-lite"/>
    </source>
</evidence>
<reference evidence="3 4" key="1">
    <citation type="submission" date="2019-07" db="EMBL/GenBank/DDBJ databases">
        <authorList>
            <person name="Friedrich A."/>
            <person name="Schacherer J."/>
        </authorList>
    </citation>
    <scope>NUCLEOTIDE SEQUENCE [LARGE SCALE GENOMIC DNA]</scope>
</reference>
<keyword evidence="4" id="KW-1185">Reference proteome</keyword>
<dbReference type="RefSeq" id="XP_041138113.1">
    <property type="nucleotide sequence ID" value="XM_041279899.1"/>
</dbReference>
<evidence type="ECO:0000313" key="3">
    <source>
        <dbReference type="EMBL" id="VUG18945.1"/>
    </source>
</evidence>
<feature type="compositionally biased region" description="Basic residues" evidence="1">
    <location>
        <begin position="12"/>
        <end position="33"/>
    </location>
</feature>